<reference evidence="2 3" key="1">
    <citation type="journal article" date="2014" name="Genome Announc.">
        <title>Complete Genome Sequence of the Model Rhizosphere Strain Azospirillum brasilense Az39, Successfully Applied in Agriculture.</title>
        <authorList>
            <person name="Rivera D."/>
            <person name="Revale S."/>
            <person name="Molina R."/>
            <person name="Gualpa J."/>
            <person name="Puente M."/>
            <person name="Maroniche G."/>
            <person name="Paris G."/>
            <person name="Baker D."/>
            <person name="Clavijo B."/>
            <person name="McLay K."/>
            <person name="Spaepen S."/>
            <person name="Perticari A."/>
            <person name="Vazquez M."/>
            <person name="Wisniewski-Dye F."/>
            <person name="Watkins C."/>
            <person name="Martinez-Abarca F."/>
            <person name="Vanderleyden J."/>
            <person name="Cassan F."/>
        </authorList>
    </citation>
    <scope>NUCLEOTIDE SEQUENCE [LARGE SCALE GENOMIC DNA]</scope>
    <source>
        <strain evidence="2 3">Az39</strain>
    </source>
</reference>
<dbReference type="AlphaFoldDB" id="A0A060DLX2"/>
<dbReference type="RefSeq" id="WP_051657860.1">
    <property type="nucleotide sequence ID" value="NZ_CP007793.1"/>
</dbReference>
<dbReference type="Proteomes" id="UP000027186">
    <property type="component" value="Chromosome"/>
</dbReference>
<name>A0A060DLX2_9PROT</name>
<dbReference type="EMBL" id="CP007793">
    <property type="protein sequence ID" value="AIB11819.1"/>
    <property type="molecule type" value="Genomic_DNA"/>
</dbReference>
<evidence type="ECO:0000313" key="2">
    <source>
        <dbReference type="EMBL" id="AIB11819.1"/>
    </source>
</evidence>
<proteinExistence type="predicted"/>
<organism evidence="2 3">
    <name type="scientific">Azospirillum argentinense</name>
    <dbReference type="NCBI Taxonomy" id="2970906"/>
    <lineage>
        <taxon>Bacteria</taxon>
        <taxon>Pseudomonadati</taxon>
        <taxon>Pseudomonadota</taxon>
        <taxon>Alphaproteobacteria</taxon>
        <taxon>Rhodospirillales</taxon>
        <taxon>Azospirillaceae</taxon>
        <taxon>Azospirillum</taxon>
    </lineage>
</organism>
<accession>A0A060DLX2</accession>
<sequence length="371" mass="39847">MTDKTARPRRVAEARGRFIWGGPTENDVILGEVYDKGPGSGDPEEMAKVWAASYQIMFPALAKIRTIAREAINDGAPLALGTLRDIADVAAAALPVPTSGDVKGSAPEAPRRPAVEAAPDLTETAKRIAYTWSDTKWPGGMIATPDEFWDSLDEGHKTAWIAAARAVSAPAAAPQQPLPVGYITLPVGLHPDTAKLVTGFAEALAAKLRLAEVKYGYSDGWRRGDWRDELVAKLAEHVHKGDPRDVAAYCAFAWFHGWSLAPAAAPGGVEGWRGTLDSITNSEEPGGPVTISLTMRMPSPKWVTFQAVWDALQVEVLPLPSAPAPMEAFKPLTHCAAGKDGDCIHPECPQLRDGEPAKSRRHCPLDTDEED</sequence>
<feature type="compositionally biased region" description="Basic and acidic residues" evidence="1">
    <location>
        <begin position="347"/>
        <end position="358"/>
    </location>
</feature>
<evidence type="ECO:0000256" key="1">
    <source>
        <dbReference type="SAM" id="MobiDB-lite"/>
    </source>
</evidence>
<dbReference type="KEGG" id="abq:ABAZ39_07370"/>
<gene>
    <name evidence="2" type="ORF">ABAZ39_07370</name>
</gene>
<feature type="region of interest" description="Disordered" evidence="1">
    <location>
        <begin position="347"/>
        <end position="371"/>
    </location>
</feature>
<protein>
    <submittedName>
        <fullName evidence="2">Uncharacterized protein</fullName>
    </submittedName>
</protein>
<evidence type="ECO:0000313" key="3">
    <source>
        <dbReference type="Proteomes" id="UP000027186"/>
    </source>
</evidence>